<sequence length="107" mass="12146">MRRQQKKVSAMRVLLKASMDTEKANEAIRNGTLPKLIEESLEQIKPEAAYFTSENGQRTAYLVFDMQDSSSMPAISEPFFMNLGAKITYTPVMNREDLRKGLSQLGR</sequence>
<name>A0A1B1MEB1_STRLN</name>
<proteinExistence type="predicted"/>
<protein>
    <submittedName>
        <fullName evidence="1">Uncharacterized protein</fullName>
    </submittedName>
</protein>
<dbReference type="STRING" id="1915.SLINC_4623"/>
<dbReference type="KEGG" id="sls:SLINC_4623"/>
<reference evidence="1 2" key="1">
    <citation type="submission" date="2016-07" db="EMBL/GenBank/DDBJ databases">
        <title>Enhancement of antibiotic productionsby engineered nitrateutilization in actinobacteria.</title>
        <authorList>
            <person name="Meng S.C."/>
        </authorList>
    </citation>
    <scope>NUCLEOTIDE SEQUENCE [LARGE SCALE GENOMIC DNA]</scope>
    <source>
        <strain evidence="1 2">NRRL 2936</strain>
    </source>
</reference>
<gene>
    <name evidence="1" type="ORF">SLINC_4623</name>
</gene>
<dbReference type="Proteomes" id="UP000092598">
    <property type="component" value="Chromosome"/>
</dbReference>
<keyword evidence="2" id="KW-1185">Reference proteome</keyword>
<dbReference type="PATRIC" id="fig|1915.4.peg.5132"/>
<accession>A0A1B1MEB1</accession>
<dbReference type="EMBL" id="CP016438">
    <property type="protein sequence ID" value="ANS66847.1"/>
    <property type="molecule type" value="Genomic_DNA"/>
</dbReference>
<evidence type="ECO:0000313" key="2">
    <source>
        <dbReference type="Proteomes" id="UP000092598"/>
    </source>
</evidence>
<organism evidence="1 2">
    <name type="scientific">Streptomyces lincolnensis</name>
    <dbReference type="NCBI Taxonomy" id="1915"/>
    <lineage>
        <taxon>Bacteria</taxon>
        <taxon>Bacillati</taxon>
        <taxon>Actinomycetota</taxon>
        <taxon>Actinomycetes</taxon>
        <taxon>Kitasatosporales</taxon>
        <taxon>Streptomycetaceae</taxon>
        <taxon>Streptomyces</taxon>
    </lineage>
</organism>
<evidence type="ECO:0000313" key="1">
    <source>
        <dbReference type="EMBL" id="ANS66847.1"/>
    </source>
</evidence>
<dbReference type="AlphaFoldDB" id="A0A1B1MEB1"/>